<dbReference type="KEGG" id="hch:HCH_06438"/>
<evidence type="ECO:0000313" key="3">
    <source>
        <dbReference type="Proteomes" id="UP000000238"/>
    </source>
</evidence>
<dbReference type="AlphaFoldDB" id="Q2S8E1"/>
<dbReference type="Pfam" id="PF11006">
    <property type="entry name" value="DUF2845"/>
    <property type="match status" value="1"/>
</dbReference>
<name>Q2S8E1_HAHCH</name>
<organism evidence="2 3">
    <name type="scientific">Hahella chejuensis (strain KCTC 2396)</name>
    <dbReference type="NCBI Taxonomy" id="349521"/>
    <lineage>
        <taxon>Bacteria</taxon>
        <taxon>Pseudomonadati</taxon>
        <taxon>Pseudomonadota</taxon>
        <taxon>Gammaproteobacteria</taxon>
        <taxon>Oceanospirillales</taxon>
        <taxon>Hahellaceae</taxon>
        <taxon>Hahella</taxon>
    </lineage>
</organism>
<evidence type="ECO:0000313" key="2">
    <source>
        <dbReference type="EMBL" id="ABC33083.1"/>
    </source>
</evidence>
<proteinExistence type="predicted"/>
<keyword evidence="1" id="KW-0732">Signal</keyword>
<reference evidence="2 3" key="1">
    <citation type="journal article" date="2005" name="Nucleic Acids Res.">
        <title>Genomic blueprint of Hahella chejuensis, a marine microbe producing an algicidal agent.</title>
        <authorList>
            <person name="Jeong H."/>
            <person name="Yim J.H."/>
            <person name="Lee C."/>
            <person name="Choi S.-H."/>
            <person name="Park Y.K."/>
            <person name="Yoon S.H."/>
            <person name="Hur C.-G."/>
            <person name="Kang H.-Y."/>
            <person name="Kim D."/>
            <person name="Lee H.H."/>
            <person name="Park K.H."/>
            <person name="Park S.-H."/>
            <person name="Park H.-S."/>
            <person name="Lee H.K."/>
            <person name="Oh T.K."/>
            <person name="Kim J.F."/>
        </authorList>
    </citation>
    <scope>NUCLEOTIDE SEQUENCE [LARGE SCALE GENOMIC DNA]</scope>
    <source>
        <strain evidence="2 3">KCTC 2396</strain>
    </source>
</reference>
<evidence type="ECO:0000256" key="1">
    <source>
        <dbReference type="SAM" id="SignalP"/>
    </source>
</evidence>
<accession>Q2S8E1</accession>
<feature type="signal peptide" evidence="1">
    <location>
        <begin position="1"/>
        <end position="25"/>
    </location>
</feature>
<dbReference type="Proteomes" id="UP000000238">
    <property type="component" value="Chromosome"/>
</dbReference>
<dbReference type="InterPro" id="IPR021268">
    <property type="entry name" value="DUF2845"/>
</dbReference>
<sequence length="100" mass="11302">MVLSSGVKRLTLALLLCSVSASSWALRCGKDLVSESDLDYEVQAKCGPPEHISLIGYGLTDDKTREFKIERWIYRQPNKTLFILQFEAGKLVDISWKRAP</sequence>
<gene>
    <name evidence="2" type="ordered locus">HCH_06438</name>
</gene>
<feature type="chain" id="PRO_5004215162" description="DUF2845 domain-containing protein" evidence="1">
    <location>
        <begin position="26"/>
        <end position="100"/>
    </location>
</feature>
<evidence type="ECO:0008006" key="4">
    <source>
        <dbReference type="Google" id="ProtNLM"/>
    </source>
</evidence>
<dbReference type="HOGENOM" id="CLU_160686_3_0_6"/>
<keyword evidence="3" id="KW-1185">Reference proteome</keyword>
<protein>
    <recommendedName>
        <fullName evidence="4">DUF2845 domain-containing protein</fullName>
    </recommendedName>
</protein>
<dbReference type="EMBL" id="CP000155">
    <property type="protein sequence ID" value="ABC33083.1"/>
    <property type="molecule type" value="Genomic_DNA"/>
</dbReference>